<organism evidence="1 2">
    <name type="scientific">Antarcticirhabdus aurantiaca</name>
    <dbReference type="NCBI Taxonomy" id="2606717"/>
    <lineage>
        <taxon>Bacteria</taxon>
        <taxon>Pseudomonadati</taxon>
        <taxon>Pseudomonadota</taxon>
        <taxon>Alphaproteobacteria</taxon>
        <taxon>Hyphomicrobiales</taxon>
        <taxon>Aurantimonadaceae</taxon>
        <taxon>Antarcticirhabdus</taxon>
    </lineage>
</organism>
<dbReference type="EMBL" id="CP113520">
    <property type="protein sequence ID" value="WAJ31289.1"/>
    <property type="molecule type" value="Genomic_DNA"/>
</dbReference>
<reference evidence="1" key="1">
    <citation type="submission" date="2022-11" db="EMBL/GenBank/DDBJ databases">
        <title>beta-Carotene-producing bacterium, Jeongeuplla avenae sp. nov., alleviates the salt stress of Arabidopsis seedlings.</title>
        <authorList>
            <person name="Jiang L."/>
            <person name="Lee J."/>
        </authorList>
    </citation>
    <scope>NUCLEOTIDE SEQUENCE</scope>
    <source>
        <strain evidence="1">DY_R2A_6</strain>
    </source>
</reference>
<dbReference type="Proteomes" id="UP001163223">
    <property type="component" value="Chromosome"/>
</dbReference>
<gene>
    <name evidence="1" type="ORF">OXU80_14255</name>
</gene>
<sequence length="323" mass="35272">MEFYAGPEKDLPPSNFRFLKATGAEGGERHNMQELEGRCYAYVPFNRQLKLTRIDPDASGAERVEGVTAVMTAAMPGGGTCIVGWYENATVHADGICRPNGGKTPCKVVAAAADSYIVPIEDRVVAYRRGERGMPGTAAVAYVSDINPALERSVLARINASKKRRLEPVTRSRPAERLKERIFQAAPELRMKVERAAVRLVGSYYSEPERYGSAAAPDPWTSVERENRGWDLVTTSGLRIEVKGRHARSFTAELTPNEYKAFIAAETDPAASATYRLAIVAGALDGDPDLAVFGYADGAWRCERSGRLLGYEERPGARVALAE</sequence>
<evidence type="ECO:0000313" key="2">
    <source>
        <dbReference type="Proteomes" id="UP001163223"/>
    </source>
</evidence>
<name>A0ACD4NWL0_9HYPH</name>
<accession>A0ACD4NWL0</accession>
<keyword evidence="2" id="KW-1185">Reference proteome</keyword>
<evidence type="ECO:0000313" key="1">
    <source>
        <dbReference type="EMBL" id="WAJ31289.1"/>
    </source>
</evidence>
<protein>
    <submittedName>
        <fullName evidence="1">Uncharacterized protein</fullName>
    </submittedName>
</protein>
<proteinExistence type="predicted"/>